<keyword evidence="3" id="KW-1185">Reference proteome</keyword>
<dbReference type="EMBL" id="JXJN01000912">
    <property type="status" value="NOT_ANNOTATED_CDS"/>
    <property type="molecule type" value="Genomic_DNA"/>
</dbReference>
<dbReference type="Pfam" id="PF18382">
    <property type="entry name" value="Formin_GBD_N"/>
    <property type="match status" value="1"/>
</dbReference>
<organism evidence="2 3">
    <name type="scientific">Glossina palpalis gambiensis</name>
    <dbReference type="NCBI Taxonomy" id="67801"/>
    <lineage>
        <taxon>Eukaryota</taxon>
        <taxon>Metazoa</taxon>
        <taxon>Ecdysozoa</taxon>
        <taxon>Arthropoda</taxon>
        <taxon>Hexapoda</taxon>
        <taxon>Insecta</taxon>
        <taxon>Pterygota</taxon>
        <taxon>Neoptera</taxon>
        <taxon>Endopterygota</taxon>
        <taxon>Diptera</taxon>
        <taxon>Brachycera</taxon>
        <taxon>Muscomorpha</taxon>
        <taxon>Hippoboscoidea</taxon>
        <taxon>Glossinidae</taxon>
        <taxon>Glossina</taxon>
    </lineage>
</organism>
<reference evidence="2" key="2">
    <citation type="submission" date="2020-05" db="UniProtKB">
        <authorList>
            <consortium name="EnsemblMetazoa"/>
        </authorList>
    </citation>
    <scope>IDENTIFICATION</scope>
    <source>
        <strain evidence="2">IAEA</strain>
    </source>
</reference>
<dbReference type="Gene3D" id="1.25.10.10">
    <property type="entry name" value="Leucine-rich Repeat Variant"/>
    <property type="match status" value="1"/>
</dbReference>
<dbReference type="STRING" id="67801.A0A1B0ANQ6"/>
<evidence type="ECO:0000313" key="2">
    <source>
        <dbReference type="EnsemblMetazoa" id="GPPI003156-PA"/>
    </source>
</evidence>
<dbReference type="InterPro" id="IPR041387">
    <property type="entry name" value="FHOD1_GBD_N"/>
</dbReference>
<dbReference type="VEuPathDB" id="VectorBase:GPPI003156"/>
<evidence type="ECO:0000259" key="1">
    <source>
        <dbReference type="Pfam" id="PF18382"/>
    </source>
</evidence>
<dbReference type="Proteomes" id="UP000092460">
    <property type="component" value="Unassembled WGS sequence"/>
</dbReference>
<dbReference type="InterPro" id="IPR011989">
    <property type="entry name" value="ARM-like"/>
</dbReference>
<dbReference type="EnsemblMetazoa" id="GPPI003156-RA">
    <property type="protein sequence ID" value="GPPI003156-PA"/>
    <property type="gene ID" value="GPPI003156"/>
</dbReference>
<name>A0A1B0ANQ6_9MUSC</name>
<dbReference type="AlphaFoldDB" id="A0A1B0ANQ6"/>
<evidence type="ECO:0000313" key="3">
    <source>
        <dbReference type="Proteomes" id="UP000092460"/>
    </source>
</evidence>
<feature type="domain" description="FHOD1 N-terminal GTPase-binding" evidence="1">
    <location>
        <begin position="8"/>
        <end position="60"/>
    </location>
</feature>
<sequence length="102" mass="11183">MDPDELITLRVQYLVDTDPLDCTSMYPIPTRAPTYAFASTMPLATQLGTILRLLGAPQRAINDQRSTGDCMAVHFRKMTGMRIGRAVVVLIGKLFPGSIVSN</sequence>
<accession>A0A1B0ANQ6</accession>
<reference evidence="3" key="1">
    <citation type="submission" date="2015-01" db="EMBL/GenBank/DDBJ databases">
        <authorList>
            <person name="Aksoy S."/>
            <person name="Warren W."/>
            <person name="Wilson R.K."/>
        </authorList>
    </citation>
    <scope>NUCLEOTIDE SEQUENCE [LARGE SCALE GENOMIC DNA]</scope>
    <source>
        <strain evidence="3">IAEA</strain>
    </source>
</reference>
<proteinExistence type="predicted"/>
<protein>
    <recommendedName>
        <fullName evidence="1">FHOD1 N-terminal GTPase-binding domain-containing protein</fullName>
    </recommendedName>
</protein>